<dbReference type="Pfam" id="PF00270">
    <property type="entry name" value="DEAD"/>
    <property type="match status" value="1"/>
</dbReference>
<evidence type="ECO:0000259" key="9">
    <source>
        <dbReference type="PROSITE" id="PS51192"/>
    </source>
</evidence>
<feature type="domain" description="Helicase ATP-binding" evidence="9">
    <location>
        <begin position="136"/>
        <end position="322"/>
    </location>
</feature>
<reference evidence="11 12" key="1">
    <citation type="journal article" date="2014" name="BMC Genomics">
        <title>Comparative genome sequencing reveals chemotype-specific gene clusters in the toxigenic black mold Stachybotrys.</title>
        <authorList>
            <person name="Semeiks J."/>
            <person name="Borek D."/>
            <person name="Otwinowski Z."/>
            <person name="Grishin N.V."/>
        </authorList>
    </citation>
    <scope>NUCLEOTIDE SEQUENCE [LARGE SCALE GENOMIC DNA]</scope>
    <source>
        <strain evidence="11 12">IBT 40285</strain>
    </source>
</reference>
<keyword evidence="4 6" id="KW-0067">ATP-binding</keyword>
<evidence type="ECO:0000256" key="4">
    <source>
        <dbReference type="ARBA" id="ARBA00022840"/>
    </source>
</evidence>
<dbReference type="GO" id="GO:0005524">
    <property type="term" value="F:ATP binding"/>
    <property type="evidence" value="ECO:0007669"/>
    <property type="project" value="UniProtKB-UniRule"/>
</dbReference>
<evidence type="ECO:0000259" key="10">
    <source>
        <dbReference type="PROSITE" id="PS51194"/>
    </source>
</evidence>
<dbReference type="SMART" id="SM00487">
    <property type="entry name" value="DEXDc"/>
    <property type="match status" value="1"/>
</dbReference>
<proteinExistence type="inferred from homology"/>
<dbReference type="PROSITE" id="PS51192">
    <property type="entry name" value="HELICASE_ATP_BIND_1"/>
    <property type="match status" value="1"/>
</dbReference>
<feature type="compositionally biased region" description="Basic residues" evidence="8">
    <location>
        <begin position="41"/>
        <end position="53"/>
    </location>
</feature>
<evidence type="ECO:0000256" key="6">
    <source>
        <dbReference type="RuleBase" id="RU000492"/>
    </source>
</evidence>
<feature type="compositionally biased region" description="Polar residues" evidence="8">
    <location>
        <begin position="54"/>
        <end position="66"/>
    </location>
</feature>
<dbReference type="PANTHER" id="PTHR24031">
    <property type="entry name" value="RNA HELICASE"/>
    <property type="match status" value="1"/>
</dbReference>
<dbReference type="STRING" id="1283841.A0A084R2F9"/>
<dbReference type="EC" id="3.6.4.13" evidence="7"/>
<name>A0A084R2F9_STAC4</name>
<comment type="function">
    <text evidence="7">RNA helicase.</text>
</comment>
<gene>
    <name evidence="11" type="ORF">S40285_07809</name>
</gene>
<evidence type="ECO:0000256" key="2">
    <source>
        <dbReference type="ARBA" id="ARBA00022801"/>
    </source>
</evidence>
<dbReference type="InterPro" id="IPR027417">
    <property type="entry name" value="P-loop_NTPase"/>
</dbReference>
<accession>A0A084R2F9</accession>
<dbReference type="AlphaFoldDB" id="A0A084R2F9"/>
<dbReference type="Proteomes" id="UP000028524">
    <property type="component" value="Unassembled WGS sequence"/>
</dbReference>
<evidence type="ECO:0000256" key="8">
    <source>
        <dbReference type="SAM" id="MobiDB-lite"/>
    </source>
</evidence>
<keyword evidence="3 6" id="KW-0347">Helicase</keyword>
<comment type="catalytic activity">
    <reaction evidence="7">
        <text>ATP + H2O = ADP + phosphate + H(+)</text>
        <dbReference type="Rhea" id="RHEA:13065"/>
        <dbReference type="ChEBI" id="CHEBI:15377"/>
        <dbReference type="ChEBI" id="CHEBI:15378"/>
        <dbReference type="ChEBI" id="CHEBI:30616"/>
        <dbReference type="ChEBI" id="CHEBI:43474"/>
        <dbReference type="ChEBI" id="CHEBI:456216"/>
        <dbReference type="EC" id="3.6.4.13"/>
    </reaction>
</comment>
<protein>
    <recommendedName>
        <fullName evidence="7">ATP-dependent RNA helicase</fullName>
        <ecNumber evidence="7">3.6.4.13</ecNumber>
    </recommendedName>
</protein>
<evidence type="ECO:0000256" key="5">
    <source>
        <dbReference type="ARBA" id="ARBA00022884"/>
    </source>
</evidence>
<dbReference type="CDD" id="cd18787">
    <property type="entry name" value="SF2_C_DEAD"/>
    <property type="match status" value="1"/>
</dbReference>
<evidence type="ECO:0000256" key="7">
    <source>
        <dbReference type="RuleBase" id="RU365068"/>
    </source>
</evidence>
<dbReference type="EMBL" id="KL659200">
    <property type="protein sequence ID" value="KFA70394.1"/>
    <property type="molecule type" value="Genomic_DNA"/>
</dbReference>
<dbReference type="InterPro" id="IPR001650">
    <property type="entry name" value="Helicase_C-like"/>
</dbReference>
<comment type="domain">
    <text evidence="7">The Q motif is unique to and characteristic of the DEAD box family of RNA helicases and controls ATP binding and hydrolysis.</text>
</comment>
<evidence type="ECO:0000313" key="12">
    <source>
        <dbReference type="Proteomes" id="UP000028524"/>
    </source>
</evidence>
<sequence length="590" mass="64628">MLETVKVHADIFSGQSVTSNACLFSLVDRVSAETAFMDQSKKRRPDRGRRAKRQQTNGQRKLSTNPRQDDSTPRNDTPAAGQGDQEMADAPSREPVPVGASRFDDLTVVHRKLVQTITEDCGFEFMTPVQAATIHELLPPNQSDCLVQAKTGTGKTLGFLLPALQTLIMRGPTGGANDPDPAISLLVISPTRELAMQTAKEATTVLGRFPQYKVRIAIGGTNKNTEERAILSGCHVLVATPGRLLDHMDNEKIMYMFRNLNTLVLDEADRLLDMGFTKALKDIVGKLPDKKEVPRQGMLFSATIANHVYQAASLVLNPGYKFISTIPAGELNTHERVPQLLVKVDTFSNVAPAVVGCLNEEARQEKDLKAIVFAPTAALAGFYGHVLSQLPGMPRVLTLHSRISQNKRTTITDEFRNARSSILVATDVIARGMDFPGVTTVLQVGLPSDKESYIHRLGRTARAGAEGRGIFIIAEAEAWFPRWTLKDITFVSHNADISSAEQVVDIATRMEDADKAKIYQAWLGYYKNHLKGLHWDNTELVAQGNQYARNGLGSPDTPGIAKSTIGKMGLRGTKGLVVVPDPPRVKHGRR</sequence>
<keyword evidence="2 6" id="KW-0378">Hydrolase</keyword>
<dbReference type="SMART" id="SM00490">
    <property type="entry name" value="HELICc"/>
    <property type="match status" value="1"/>
</dbReference>
<dbReference type="GO" id="GO:0003724">
    <property type="term" value="F:RNA helicase activity"/>
    <property type="evidence" value="ECO:0007669"/>
    <property type="project" value="UniProtKB-EC"/>
</dbReference>
<feature type="domain" description="Helicase C-terminal" evidence="10">
    <location>
        <begin position="336"/>
        <end position="514"/>
    </location>
</feature>
<dbReference type="GO" id="GO:0003723">
    <property type="term" value="F:RNA binding"/>
    <property type="evidence" value="ECO:0007669"/>
    <property type="project" value="UniProtKB-UniRule"/>
</dbReference>
<dbReference type="OrthoDB" id="193716at2759"/>
<dbReference type="CDD" id="cd17964">
    <property type="entry name" value="DEADc_MSS116"/>
    <property type="match status" value="1"/>
</dbReference>
<keyword evidence="5 7" id="KW-0694">RNA-binding</keyword>
<dbReference type="HOGENOM" id="CLU_003041_26_6_1"/>
<dbReference type="Pfam" id="PF00271">
    <property type="entry name" value="Helicase_C"/>
    <property type="match status" value="1"/>
</dbReference>
<comment type="similarity">
    <text evidence="6">Belongs to the DEAD box helicase family.</text>
</comment>
<organism evidence="11 12">
    <name type="scientific">Stachybotrys chlorohalonatus (strain IBT 40285)</name>
    <dbReference type="NCBI Taxonomy" id="1283841"/>
    <lineage>
        <taxon>Eukaryota</taxon>
        <taxon>Fungi</taxon>
        <taxon>Dikarya</taxon>
        <taxon>Ascomycota</taxon>
        <taxon>Pezizomycotina</taxon>
        <taxon>Sordariomycetes</taxon>
        <taxon>Hypocreomycetidae</taxon>
        <taxon>Hypocreales</taxon>
        <taxon>Stachybotryaceae</taxon>
        <taxon>Stachybotrys</taxon>
    </lineage>
</organism>
<dbReference type="InterPro" id="IPR000629">
    <property type="entry name" value="RNA-helicase_DEAD-box_CS"/>
</dbReference>
<dbReference type="OMA" id="NGEQYVH"/>
<dbReference type="InterPro" id="IPR011545">
    <property type="entry name" value="DEAD/DEAH_box_helicase_dom"/>
</dbReference>
<evidence type="ECO:0000256" key="3">
    <source>
        <dbReference type="ARBA" id="ARBA00022806"/>
    </source>
</evidence>
<dbReference type="InterPro" id="IPR014001">
    <property type="entry name" value="Helicase_ATP-bd"/>
</dbReference>
<dbReference type="PROSITE" id="PS00039">
    <property type="entry name" value="DEAD_ATP_HELICASE"/>
    <property type="match status" value="1"/>
</dbReference>
<keyword evidence="12" id="KW-1185">Reference proteome</keyword>
<dbReference type="SUPFAM" id="SSF52540">
    <property type="entry name" value="P-loop containing nucleoside triphosphate hydrolases"/>
    <property type="match status" value="1"/>
</dbReference>
<dbReference type="PROSITE" id="PS51194">
    <property type="entry name" value="HELICASE_CTER"/>
    <property type="match status" value="1"/>
</dbReference>
<evidence type="ECO:0000313" key="11">
    <source>
        <dbReference type="EMBL" id="KFA70394.1"/>
    </source>
</evidence>
<dbReference type="InParanoid" id="A0A084R2F9"/>
<keyword evidence="1 6" id="KW-0547">Nucleotide-binding</keyword>
<dbReference type="Gene3D" id="3.40.50.300">
    <property type="entry name" value="P-loop containing nucleotide triphosphate hydrolases"/>
    <property type="match status" value="2"/>
</dbReference>
<evidence type="ECO:0000256" key="1">
    <source>
        <dbReference type="ARBA" id="ARBA00022741"/>
    </source>
</evidence>
<feature type="region of interest" description="Disordered" evidence="8">
    <location>
        <begin position="36"/>
        <end position="99"/>
    </location>
</feature>
<dbReference type="GO" id="GO:0016787">
    <property type="term" value="F:hydrolase activity"/>
    <property type="evidence" value="ECO:0007669"/>
    <property type="project" value="UniProtKB-KW"/>
</dbReference>